<dbReference type="OrthoDB" id="10298955at2759"/>
<gene>
    <name evidence="2" type="ORF">SNEC2469_LOCUS3514</name>
</gene>
<keyword evidence="3" id="KW-1185">Reference proteome</keyword>
<reference evidence="2" key="1">
    <citation type="submission" date="2021-02" db="EMBL/GenBank/DDBJ databases">
        <authorList>
            <person name="Dougan E. K."/>
            <person name="Rhodes N."/>
            <person name="Thang M."/>
            <person name="Chan C."/>
        </authorList>
    </citation>
    <scope>NUCLEOTIDE SEQUENCE</scope>
</reference>
<protein>
    <submittedName>
        <fullName evidence="2">Uncharacterized protein</fullName>
    </submittedName>
</protein>
<evidence type="ECO:0000313" key="3">
    <source>
        <dbReference type="Proteomes" id="UP000601435"/>
    </source>
</evidence>
<feature type="region of interest" description="Disordered" evidence="1">
    <location>
        <begin position="893"/>
        <end position="970"/>
    </location>
</feature>
<dbReference type="EMBL" id="CAJNJA010007895">
    <property type="protein sequence ID" value="CAE7230325.1"/>
    <property type="molecule type" value="Genomic_DNA"/>
</dbReference>
<feature type="compositionally biased region" description="Low complexity" evidence="1">
    <location>
        <begin position="933"/>
        <end position="950"/>
    </location>
</feature>
<comment type="caution">
    <text evidence="2">The sequence shown here is derived from an EMBL/GenBank/DDBJ whole genome shotgun (WGS) entry which is preliminary data.</text>
</comment>
<proteinExistence type="predicted"/>
<evidence type="ECO:0000313" key="2">
    <source>
        <dbReference type="EMBL" id="CAE7230325.1"/>
    </source>
</evidence>
<feature type="region of interest" description="Disordered" evidence="1">
    <location>
        <begin position="1"/>
        <end position="22"/>
    </location>
</feature>
<feature type="region of interest" description="Disordered" evidence="1">
    <location>
        <begin position="764"/>
        <end position="817"/>
    </location>
</feature>
<evidence type="ECO:0000256" key="1">
    <source>
        <dbReference type="SAM" id="MobiDB-lite"/>
    </source>
</evidence>
<sequence length="990" mass="108824">MPPKKTKGNAGTPTIAPGLGRLPADTYDPNVQHFKMIEECLQAIRDHPVFGPNIDTLDPLPLVPAVAGDQAGFLAPLDNAALAAARDSGGEYVCGVNLLWANPLESVTPGVPIMAKALSDLVHRLMARGPKVVEDRLEFVYPEDNDRGWRKCCPEELQHAVIMAIHERMMLGAEEDELLAWRRVVLSCPAAFIDLKTEEDIYFHATNKRVKAEQDYRVLTHKTTQMIFDVYNFKVRKELVSGTLTDEELAYLYKTRLLKVKRSDQEASKEDKDRTSPGTIKACVTVYEKMFVHEKLRDVVLKAKQDHLDESPFASVHKLNEIVGMCRQSVVKMQWLLLTTMHRFETNHLTAREFSARNLQGAGTKQYGLVFLRQREMKLYLLGPFMDGRNFVSSAKEKLREVFESRDSYVNLLRPLKDEDTEAVDCSWQATWPNSALKLLELIESACFAVEGQDDATVRLAMKNGKNAQELLHDYSPFKDAIADIDEELKKEMKKIQEAGAVDDGDAVVVPAAAAGSSGASNATAVSADSGTTEDTIEAKREAAARRLLKSYLVLESEEDKKSSSSLASSLSKHHLLKAAQQHGNCIVLFDVNGFGEAITAPHIRKPPLATATVKKLFEAVALARHGTTSLTTLAPNEIYIVLNGGRSNNQFASKHFGVGPGVGRSKCKGSNIVWREILVTFTPDSVQNRKWHTSKRALATMKCSQKMFWWFDASTDIPLKSHLHVPGNNGCDMMGPFVLEPWTSLPCMAYELKKTFWGKRRQAVGGKTVTGDSDDEGAEQDKSEIQEDSGITNEEDIPLPDVGGGRGTAKTLPPDCKQPVNYHEVPCLLWESVMHATSGSQIIDLTPQTGRLACWAVTNRLGYIGVTGTPAQKEYIEKEVFQAVIDAMSDPSSKLYAPSLADPGKKRKKTETSGAQTKVAKTAAPEPKKTSAPKAKAEAQPKAAPKAGAQSTAETAIVPVGEEPKTGEMSAKLKAMLEAAKLKSNNTQE</sequence>
<organism evidence="2 3">
    <name type="scientific">Symbiodinium necroappetens</name>
    <dbReference type="NCBI Taxonomy" id="1628268"/>
    <lineage>
        <taxon>Eukaryota</taxon>
        <taxon>Sar</taxon>
        <taxon>Alveolata</taxon>
        <taxon>Dinophyceae</taxon>
        <taxon>Suessiales</taxon>
        <taxon>Symbiodiniaceae</taxon>
        <taxon>Symbiodinium</taxon>
    </lineage>
</organism>
<dbReference type="Proteomes" id="UP000601435">
    <property type="component" value="Unassembled WGS sequence"/>
</dbReference>
<dbReference type="AlphaFoldDB" id="A0A812KIW4"/>
<name>A0A812KIW4_9DINO</name>
<accession>A0A812KIW4</accession>